<dbReference type="AlphaFoldDB" id="A0A812NE39"/>
<keyword evidence="1" id="KW-0732">Signal</keyword>
<evidence type="ECO:0000256" key="1">
    <source>
        <dbReference type="SAM" id="SignalP"/>
    </source>
</evidence>
<dbReference type="Gene3D" id="3.20.20.70">
    <property type="entry name" value="Aldolase class I"/>
    <property type="match status" value="1"/>
</dbReference>
<name>A0A812NE39_9DINO</name>
<protein>
    <recommendedName>
        <fullName evidence="4">Beta-galactosidase</fullName>
    </recommendedName>
</protein>
<comment type="caution">
    <text evidence="2">The sequence shown here is derived from an EMBL/GenBank/DDBJ whole genome shotgun (WGS) entry which is preliminary data.</text>
</comment>
<dbReference type="EMBL" id="CAJNDS010002077">
    <property type="protein sequence ID" value="CAE7308474.1"/>
    <property type="molecule type" value="Genomic_DNA"/>
</dbReference>
<evidence type="ECO:0000313" key="3">
    <source>
        <dbReference type="Proteomes" id="UP000604046"/>
    </source>
</evidence>
<dbReference type="OrthoDB" id="406597at2759"/>
<organism evidence="2 3">
    <name type="scientific">Symbiodinium natans</name>
    <dbReference type="NCBI Taxonomy" id="878477"/>
    <lineage>
        <taxon>Eukaryota</taxon>
        <taxon>Sar</taxon>
        <taxon>Alveolata</taxon>
        <taxon>Dinophyceae</taxon>
        <taxon>Suessiales</taxon>
        <taxon>Symbiodiniaceae</taxon>
        <taxon>Symbiodinium</taxon>
    </lineage>
</organism>
<evidence type="ECO:0000313" key="2">
    <source>
        <dbReference type="EMBL" id="CAE7308474.1"/>
    </source>
</evidence>
<feature type="chain" id="PRO_5032933803" description="Beta-galactosidase" evidence="1">
    <location>
        <begin position="27"/>
        <end position="978"/>
    </location>
</feature>
<dbReference type="InterPro" id="IPR013785">
    <property type="entry name" value="Aldolase_TIM"/>
</dbReference>
<keyword evidence="3" id="KW-1185">Reference proteome</keyword>
<sequence length="978" mass="107780">MPCLLAVSSLACVAGHLLHFQNGIVAADVDAKTGLVAFGPFGQALGRVKFSGDRWELQVNNRTLSATSGCGAHTVKQESYKVAFTYPCADLQVEVSYTLPPGAQHLQKHLSVSPSDLSTDGTIQFNAATFMKETLAHFDTAQDAPTWLLRTNAWNQGLEIAGFLRWSSARSGMFVSVGNPWGHQEAVATTCSDGSSPCAAITASYAGSVTHEVSLQGSTFVTEPLVIGLTTLTKYSIAGLSAGEARAFKRAVEECQLDRASRVAGTVKVNVAWDENDYQIDVGTEEGRAEYSRIFDRNAELGISHIVYEPRNSLHSSRFNATDDWGWEGSLWFSMGEQLRSGRWDPRNDPMPQDILDAVASARSKNIGLMAYAYPTMQFEALRKYFVAGGTNALSLAPAKVQEYFIEVMTAFLKKSGGAGFAWDHGIFAGDKSLQYAQWRGFARILRTLRERFPNIVMDHRQTNHMWGPWYDLSGSYAEPIAGDENPESYGGFTPTLHTDHISADQTRSVNYIYSTLQLLPSSRVPGFIFHQSERTDDDGHFYCTREEKLCVNNSNSRDFDYLGYKYSLLSTIGTAGLNNVFTMVPARDPAEFDHFPESDRAFIHDWLAWTDRNMGKLRNTEWIPILPGPSAGNIDGTHAMEEDEGFVFLYNPNPMELNATLSVDEAIGLLNAAEDQQWEVTELFPYRGPMGTLQFQESVVIPVEGSSVRVLEFTKRRPAPHAPHAPHAPPAPLPRLLGSRGRFAGPWTLSEAAGPSGREVVARVHIPDVHNAGRLKVNGRTCQNDVKSSGHAKVSIQFSGPELLGNAPVLPLPSKDFAGGWYNGTFSIPPAYFEQLKALASSYPIPWTTSATGCGQSHCVDDSRAAWLVPTRLLMAPFILKAKQDMTVRLFLNGREVQLSKSYNSRGRELEHCFLGFYFDASHLQPGCKYDAAVHLPHLEPGHFLGLFWQNTQTVYTNKVESCVVLPGESSEAEVIV</sequence>
<accession>A0A812NE39</accession>
<feature type="signal peptide" evidence="1">
    <location>
        <begin position="1"/>
        <end position="26"/>
    </location>
</feature>
<proteinExistence type="predicted"/>
<evidence type="ECO:0008006" key="4">
    <source>
        <dbReference type="Google" id="ProtNLM"/>
    </source>
</evidence>
<gene>
    <name evidence="2" type="ORF">SNAT2548_LOCUS16203</name>
</gene>
<dbReference type="Proteomes" id="UP000604046">
    <property type="component" value="Unassembled WGS sequence"/>
</dbReference>
<reference evidence="2" key="1">
    <citation type="submission" date="2021-02" db="EMBL/GenBank/DDBJ databases">
        <authorList>
            <person name="Dougan E. K."/>
            <person name="Rhodes N."/>
            <person name="Thang M."/>
            <person name="Chan C."/>
        </authorList>
    </citation>
    <scope>NUCLEOTIDE SEQUENCE</scope>
</reference>